<keyword evidence="3" id="KW-1185">Reference proteome</keyword>
<organism evidence="2 3">
    <name type="scientific">Punica granatum</name>
    <name type="common">Pomegranate</name>
    <dbReference type="NCBI Taxonomy" id="22663"/>
    <lineage>
        <taxon>Eukaryota</taxon>
        <taxon>Viridiplantae</taxon>
        <taxon>Streptophyta</taxon>
        <taxon>Embryophyta</taxon>
        <taxon>Tracheophyta</taxon>
        <taxon>Spermatophyta</taxon>
        <taxon>Magnoliopsida</taxon>
        <taxon>eudicotyledons</taxon>
        <taxon>Gunneridae</taxon>
        <taxon>Pentapetalae</taxon>
        <taxon>rosids</taxon>
        <taxon>malvids</taxon>
        <taxon>Myrtales</taxon>
        <taxon>Lythraceae</taxon>
        <taxon>Punica</taxon>
    </lineage>
</organism>
<dbReference type="EMBL" id="PGOL01002254">
    <property type="protein sequence ID" value="PKI49286.1"/>
    <property type="molecule type" value="Genomic_DNA"/>
</dbReference>
<dbReference type="AlphaFoldDB" id="A0A2I0J0R8"/>
<evidence type="ECO:0000256" key="1">
    <source>
        <dbReference type="SAM" id="MobiDB-lite"/>
    </source>
</evidence>
<name>A0A2I0J0R8_PUNGR</name>
<comment type="caution">
    <text evidence="2">The sequence shown here is derived from an EMBL/GenBank/DDBJ whole genome shotgun (WGS) entry which is preliminary data.</text>
</comment>
<sequence length="95" mass="10034">MGCRVWGTLNSRNLVVTALKWLDRDWGPYRRTFLDCGLACAAVLGKARGAGSHEDSGDFASPEEVGRPLGQGSPCRGGKVKIAGGLPAKEVLAHL</sequence>
<proteinExistence type="predicted"/>
<evidence type="ECO:0000313" key="2">
    <source>
        <dbReference type="EMBL" id="PKI49286.1"/>
    </source>
</evidence>
<protein>
    <submittedName>
        <fullName evidence="2">Uncharacterized protein</fullName>
    </submittedName>
</protein>
<dbReference type="Proteomes" id="UP000233551">
    <property type="component" value="Unassembled WGS sequence"/>
</dbReference>
<evidence type="ECO:0000313" key="3">
    <source>
        <dbReference type="Proteomes" id="UP000233551"/>
    </source>
</evidence>
<gene>
    <name evidence="2" type="ORF">CRG98_030329</name>
</gene>
<feature type="region of interest" description="Disordered" evidence="1">
    <location>
        <begin position="49"/>
        <end position="78"/>
    </location>
</feature>
<reference evidence="2 3" key="1">
    <citation type="submission" date="2017-11" db="EMBL/GenBank/DDBJ databases">
        <title>De-novo sequencing of pomegranate (Punica granatum L.) genome.</title>
        <authorList>
            <person name="Akparov Z."/>
            <person name="Amiraslanov A."/>
            <person name="Hajiyeva S."/>
            <person name="Abbasov M."/>
            <person name="Kaur K."/>
            <person name="Hamwieh A."/>
            <person name="Solovyev V."/>
            <person name="Salamov A."/>
            <person name="Braich B."/>
            <person name="Kosarev P."/>
            <person name="Mahmoud A."/>
            <person name="Hajiyev E."/>
            <person name="Babayeva S."/>
            <person name="Izzatullayeva V."/>
            <person name="Mammadov A."/>
            <person name="Mammadov A."/>
            <person name="Sharifova S."/>
            <person name="Ojaghi J."/>
            <person name="Eynullazada K."/>
            <person name="Bayramov B."/>
            <person name="Abdulazimova A."/>
            <person name="Shahmuradov I."/>
        </authorList>
    </citation>
    <scope>NUCLEOTIDE SEQUENCE [LARGE SCALE GENOMIC DNA]</scope>
    <source>
        <strain evidence="3">cv. AG2017</strain>
        <tissue evidence="2">Leaf</tissue>
    </source>
</reference>
<accession>A0A2I0J0R8</accession>